<dbReference type="InterPro" id="IPR039720">
    <property type="entry name" value="TMEM94"/>
</dbReference>
<organism evidence="1 2">
    <name type="scientific">Trichostrongylus colubriformis</name>
    <name type="common">Black scour worm</name>
    <dbReference type="NCBI Taxonomy" id="6319"/>
    <lineage>
        <taxon>Eukaryota</taxon>
        <taxon>Metazoa</taxon>
        <taxon>Ecdysozoa</taxon>
        <taxon>Nematoda</taxon>
        <taxon>Chromadorea</taxon>
        <taxon>Rhabditida</taxon>
        <taxon>Rhabditina</taxon>
        <taxon>Rhabditomorpha</taxon>
        <taxon>Strongyloidea</taxon>
        <taxon>Trichostrongylidae</taxon>
        <taxon>Trichostrongylus</taxon>
    </lineage>
</organism>
<name>A0AAN8F0Z4_TRICO</name>
<dbReference type="AlphaFoldDB" id="A0AAN8F0Z4"/>
<accession>A0AAN8F0Z4</accession>
<evidence type="ECO:0000313" key="2">
    <source>
        <dbReference type="Proteomes" id="UP001331761"/>
    </source>
</evidence>
<keyword evidence="2" id="KW-1185">Reference proteome</keyword>
<dbReference type="PANTHER" id="PTHR13219:SF6">
    <property type="entry name" value="TRANSMEMBRANE PROTEIN 94"/>
    <property type="match status" value="1"/>
</dbReference>
<comment type="caution">
    <text evidence="1">The sequence shown here is derived from an EMBL/GenBank/DDBJ whole genome shotgun (WGS) entry which is preliminary data.</text>
</comment>
<sequence length="206" mass="23105">MRLAIPNAVKDFVTLLGNLTGISFFDKKGLLSPMNPCLDKVVFFRPNDEEPSKETPALEIMDLSSEQLIDGSWRVDFDDPNWFRFDSNLRGIAQCLLLNRCDSKFPSFLDHLSAVATTVPRTIATACRRCSCVFPPLIGFKPSSTDQFQKLPNVLGFYQRRPGEAPLPGLTKHQTPLEMAYCTVHADDRSLYYHLSCQGTASLVLE</sequence>
<protein>
    <submittedName>
        <fullName evidence="1">Uncharacterized protein</fullName>
    </submittedName>
</protein>
<dbReference type="EMBL" id="WIXE01023170">
    <property type="protein sequence ID" value="KAK5966729.1"/>
    <property type="molecule type" value="Genomic_DNA"/>
</dbReference>
<dbReference type="PANTHER" id="PTHR13219">
    <property type="entry name" value="TRANSMEMBRANE PROTEIN 94"/>
    <property type="match status" value="1"/>
</dbReference>
<reference evidence="1 2" key="1">
    <citation type="submission" date="2019-10" db="EMBL/GenBank/DDBJ databases">
        <title>Assembly and Annotation for the nematode Trichostrongylus colubriformis.</title>
        <authorList>
            <person name="Martin J."/>
        </authorList>
    </citation>
    <scope>NUCLEOTIDE SEQUENCE [LARGE SCALE GENOMIC DNA]</scope>
    <source>
        <strain evidence="1">G859</strain>
        <tissue evidence="1">Whole worm</tissue>
    </source>
</reference>
<feature type="non-terminal residue" evidence="1">
    <location>
        <position position="206"/>
    </location>
</feature>
<proteinExistence type="predicted"/>
<evidence type="ECO:0000313" key="1">
    <source>
        <dbReference type="EMBL" id="KAK5966729.1"/>
    </source>
</evidence>
<dbReference type="Proteomes" id="UP001331761">
    <property type="component" value="Unassembled WGS sequence"/>
</dbReference>
<gene>
    <name evidence="1" type="ORF">GCK32_016212</name>
</gene>